<proteinExistence type="inferred from homology"/>
<keyword evidence="7 8" id="KW-0472">Membrane</keyword>
<keyword evidence="3" id="KW-1003">Cell membrane</keyword>
<dbReference type="Proteomes" id="UP000010310">
    <property type="component" value="Unassembled WGS sequence"/>
</dbReference>
<keyword evidence="4 8" id="KW-0812">Transmembrane</keyword>
<comment type="similarity">
    <text evidence="2">Belongs to the MreD family.</text>
</comment>
<evidence type="ECO:0000256" key="2">
    <source>
        <dbReference type="ARBA" id="ARBA00007776"/>
    </source>
</evidence>
<keyword evidence="5" id="KW-0133">Cell shape</keyword>
<accession>K6GHJ9</accession>
<dbReference type="NCBIfam" id="TIGR03426">
    <property type="entry name" value="shape_MreD"/>
    <property type="match status" value="1"/>
</dbReference>
<evidence type="ECO:0000256" key="6">
    <source>
        <dbReference type="ARBA" id="ARBA00022989"/>
    </source>
</evidence>
<evidence type="ECO:0000256" key="3">
    <source>
        <dbReference type="ARBA" id="ARBA00022475"/>
    </source>
</evidence>
<sequence>MKINNHLTILGTIFLAFWLENFINQYSINFYIEFNLGFLVFSYWVFAMHEKLQAFSSLAYGVVVDLFFFSALGFNMLFFTAMSYLINLYVFRFRIFSYLQLSIFFSASSIFYLACKYLLFSPLNYSYLMLLNSFIFNMILWVGLYFVLRSFRRKFLSM</sequence>
<evidence type="ECO:0000256" key="4">
    <source>
        <dbReference type="ARBA" id="ARBA00022692"/>
    </source>
</evidence>
<dbReference type="AlphaFoldDB" id="K6GHJ9"/>
<keyword evidence="6 8" id="KW-1133">Transmembrane helix</keyword>
<evidence type="ECO:0000256" key="8">
    <source>
        <dbReference type="SAM" id="Phobius"/>
    </source>
</evidence>
<dbReference type="GO" id="GO:0008360">
    <property type="term" value="P:regulation of cell shape"/>
    <property type="evidence" value="ECO:0007669"/>
    <property type="project" value="UniProtKB-KW"/>
</dbReference>
<evidence type="ECO:0000313" key="9">
    <source>
        <dbReference type="EMBL" id="EKO36490.1"/>
    </source>
</evidence>
<name>K6GHJ9_9GAMM</name>
<dbReference type="STRING" id="1208365.B273_1320"/>
<feature type="transmembrane region" description="Helical" evidence="8">
    <location>
        <begin position="30"/>
        <end position="46"/>
    </location>
</feature>
<feature type="transmembrane region" description="Helical" evidence="8">
    <location>
        <begin position="125"/>
        <end position="148"/>
    </location>
</feature>
<reference evidence="9 10" key="1">
    <citation type="submission" date="2012-09" db="EMBL/GenBank/DDBJ databases">
        <authorList>
            <person name="Dupont C.L."/>
            <person name="Rusch D.B."/>
            <person name="Lombardo M.-J."/>
            <person name="Novotny M."/>
            <person name="Yee-Greenbaum J."/>
            <person name="Laskin R."/>
        </authorList>
    </citation>
    <scope>NUCLEOTIDE SEQUENCE [LARGE SCALE GENOMIC DNA]</scope>
    <source>
        <strain evidence="9">SAR86E</strain>
    </source>
</reference>
<dbReference type="GO" id="GO:0005886">
    <property type="term" value="C:plasma membrane"/>
    <property type="evidence" value="ECO:0007669"/>
    <property type="project" value="UniProtKB-SubCell"/>
</dbReference>
<keyword evidence="10" id="KW-1185">Reference proteome</keyword>
<feature type="transmembrane region" description="Helical" evidence="8">
    <location>
        <begin position="66"/>
        <end position="86"/>
    </location>
</feature>
<evidence type="ECO:0000313" key="10">
    <source>
        <dbReference type="Proteomes" id="UP000010310"/>
    </source>
</evidence>
<comment type="caution">
    <text evidence="9">The sequence shown here is derived from an EMBL/GenBank/DDBJ whole genome shotgun (WGS) entry which is preliminary data.</text>
</comment>
<dbReference type="EMBL" id="AMWX01000008">
    <property type="protein sequence ID" value="EKO36490.1"/>
    <property type="molecule type" value="Genomic_DNA"/>
</dbReference>
<evidence type="ECO:0000256" key="1">
    <source>
        <dbReference type="ARBA" id="ARBA00004651"/>
    </source>
</evidence>
<evidence type="ECO:0000256" key="7">
    <source>
        <dbReference type="ARBA" id="ARBA00023136"/>
    </source>
</evidence>
<evidence type="ECO:0000256" key="5">
    <source>
        <dbReference type="ARBA" id="ARBA00022960"/>
    </source>
</evidence>
<feature type="transmembrane region" description="Helical" evidence="8">
    <location>
        <begin position="98"/>
        <end position="119"/>
    </location>
</feature>
<comment type="subcellular location">
    <subcellularLocation>
        <location evidence="1">Cell membrane</location>
        <topology evidence="1">Multi-pass membrane protein</topology>
    </subcellularLocation>
</comment>
<organism evidence="9 10">
    <name type="scientific">SAR86 cluster bacterium SAR86E</name>
    <dbReference type="NCBI Taxonomy" id="1208365"/>
    <lineage>
        <taxon>Bacteria</taxon>
        <taxon>Pseudomonadati</taxon>
        <taxon>Pseudomonadota</taxon>
        <taxon>Gammaproteobacteria</taxon>
        <taxon>SAR86 cluster</taxon>
    </lineage>
</organism>
<gene>
    <name evidence="9" type="primary">mreD</name>
    <name evidence="9" type="ORF">B273_1320</name>
</gene>
<dbReference type="InterPro" id="IPR007227">
    <property type="entry name" value="Cell_shape_determining_MreD"/>
</dbReference>
<protein>
    <submittedName>
        <fullName evidence="9">Rod shape-determining protein MreD</fullName>
    </submittedName>
</protein>